<dbReference type="EMBL" id="VPFL01000029">
    <property type="protein sequence ID" value="TXF10466.1"/>
    <property type="molecule type" value="Genomic_DNA"/>
</dbReference>
<evidence type="ECO:0000313" key="1">
    <source>
        <dbReference type="EMBL" id="TXF10466.1"/>
    </source>
</evidence>
<proteinExistence type="predicted"/>
<protein>
    <submittedName>
        <fullName evidence="1">Uncharacterized protein</fullName>
    </submittedName>
</protein>
<dbReference type="RefSeq" id="WP_147801011.1">
    <property type="nucleotide sequence ID" value="NZ_VPFL01000029.1"/>
</dbReference>
<name>A0A5C7EGQ3_9PROT</name>
<keyword evidence="2" id="KW-1185">Reference proteome</keyword>
<gene>
    <name evidence="1" type="ORF">FR698_15020</name>
</gene>
<sequence>MKKHRHAVWVLVLALFVSAVTPNLGLGAELRAISHALDPGAHGPAQAFFSEPGDGLDRSVEQLYHGCLAHLGYHFMAHVTACTSTLSIPPGSRHTAVTSPIVPLRFLDELFRPPRDSFRA</sequence>
<accession>A0A5C7EGQ3</accession>
<dbReference type="Proteomes" id="UP000321201">
    <property type="component" value="Unassembled WGS sequence"/>
</dbReference>
<dbReference type="InParanoid" id="A0A5C7EGQ3"/>
<reference evidence="1 2" key="1">
    <citation type="submission" date="2019-08" db="EMBL/GenBank/DDBJ databases">
        <title>Pelomicrobium methylotrophicum gen. nov., sp. nov. a moderately thermophilic, facultatively anaerobic, lithoautotrophic and methylotrophic bacterium isolated from a terrestrial mud volcano.</title>
        <authorList>
            <person name="Slobodkina G.B."/>
            <person name="Merkel A.Y."/>
            <person name="Slobodkin A.I."/>
        </authorList>
    </citation>
    <scope>NUCLEOTIDE SEQUENCE [LARGE SCALE GENOMIC DNA]</scope>
    <source>
        <strain evidence="1 2">SM250</strain>
    </source>
</reference>
<comment type="caution">
    <text evidence="1">The sequence shown here is derived from an EMBL/GenBank/DDBJ whole genome shotgun (WGS) entry which is preliminary data.</text>
</comment>
<dbReference type="AlphaFoldDB" id="A0A5C7EGQ3"/>
<organism evidence="1 2">
    <name type="scientific">Pelomicrobium methylotrophicum</name>
    <dbReference type="NCBI Taxonomy" id="2602750"/>
    <lineage>
        <taxon>Bacteria</taxon>
        <taxon>Pseudomonadati</taxon>
        <taxon>Pseudomonadota</taxon>
        <taxon>Hydrogenophilia</taxon>
        <taxon>Hydrogenophilia incertae sedis</taxon>
        <taxon>Pelomicrobium</taxon>
    </lineage>
</organism>
<evidence type="ECO:0000313" key="2">
    <source>
        <dbReference type="Proteomes" id="UP000321201"/>
    </source>
</evidence>